<sequence>MGYSEGANFPTDSFAAPLSPLRSRDITALKELFDREDVEELAADVTARLLLLYPEPCWEDDMFSFLREYL</sequence>
<protein>
    <submittedName>
        <fullName evidence="1">Uncharacterized protein</fullName>
    </submittedName>
</protein>
<gene>
    <name evidence="1" type="ORF">ENR15_19860</name>
</gene>
<comment type="caution">
    <text evidence="1">The sequence shown here is derived from an EMBL/GenBank/DDBJ whole genome shotgun (WGS) entry which is preliminary data.</text>
</comment>
<reference evidence="1" key="1">
    <citation type="journal article" date="2020" name="mSystems">
        <title>Genome- and Community-Level Interaction Insights into Carbon Utilization and Element Cycling Functions of Hydrothermarchaeota in Hydrothermal Sediment.</title>
        <authorList>
            <person name="Zhou Z."/>
            <person name="Liu Y."/>
            <person name="Xu W."/>
            <person name="Pan J."/>
            <person name="Luo Z.H."/>
            <person name="Li M."/>
        </authorList>
    </citation>
    <scope>NUCLEOTIDE SEQUENCE [LARGE SCALE GENOMIC DNA]</scope>
    <source>
        <strain evidence="1">SpSt-374</strain>
    </source>
</reference>
<dbReference type="AlphaFoldDB" id="A0A7C3VSN1"/>
<name>A0A7C3VSN1_9CYAN</name>
<proteinExistence type="predicted"/>
<dbReference type="EMBL" id="DSPX01000200">
    <property type="protein sequence ID" value="HGG02831.1"/>
    <property type="molecule type" value="Genomic_DNA"/>
</dbReference>
<accession>A0A7C3VSN1</accession>
<evidence type="ECO:0000313" key="1">
    <source>
        <dbReference type="EMBL" id="HGG02831.1"/>
    </source>
</evidence>
<organism evidence="1">
    <name type="scientific">Planktothricoides sp. SpSt-374</name>
    <dbReference type="NCBI Taxonomy" id="2282167"/>
    <lineage>
        <taxon>Bacteria</taxon>
        <taxon>Bacillati</taxon>
        <taxon>Cyanobacteriota</taxon>
        <taxon>Cyanophyceae</taxon>
        <taxon>Oscillatoriophycideae</taxon>
        <taxon>Oscillatoriales</taxon>
        <taxon>Oscillatoriaceae</taxon>
        <taxon>Planktothricoides</taxon>
    </lineage>
</organism>